<organism evidence="1 2">
    <name type="scientific">Flavivirga spongiicola</name>
    <dbReference type="NCBI Taxonomy" id="421621"/>
    <lineage>
        <taxon>Bacteria</taxon>
        <taxon>Pseudomonadati</taxon>
        <taxon>Bacteroidota</taxon>
        <taxon>Flavobacteriia</taxon>
        <taxon>Flavobacteriales</taxon>
        <taxon>Flavobacteriaceae</taxon>
        <taxon>Flavivirga</taxon>
    </lineage>
</organism>
<sequence>MKKVLKSIVALVLITLSVIYGIKNTEVSNFSDVSLFNVMHINIANAEESDSTPCYCTWYAVCTPNGADACGAVAAGSNANYWCSYGDANCK</sequence>
<name>A0ABU7XVF9_9FLAO</name>
<accession>A0ABU7XVF9</accession>
<protein>
    <recommendedName>
        <fullName evidence="3">NVEALA family protein</fullName>
    </recommendedName>
</protein>
<dbReference type="Proteomes" id="UP001337305">
    <property type="component" value="Unassembled WGS sequence"/>
</dbReference>
<gene>
    <name evidence="1" type="ORF">N1F79_14635</name>
</gene>
<evidence type="ECO:0000313" key="2">
    <source>
        <dbReference type="Proteomes" id="UP001337305"/>
    </source>
</evidence>
<dbReference type="EMBL" id="JAODOP010000004">
    <property type="protein sequence ID" value="MEF3834371.1"/>
    <property type="molecule type" value="Genomic_DNA"/>
</dbReference>
<keyword evidence="2" id="KW-1185">Reference proteome</keyword>
<evidence type="ECO:0008006" key="3">
    <source>
        <dbReference type="Google" id="ProtNLM"/>
    </source>
</evidence>
<evidence type="ECO:0000313" key="1">
    <source>
        <dbReference type="EMBL" id="MEF3834371.1"/>
    </source>
</evidence>
<comment type="caution">
    <text evidence="1">The sequence shown here is derived from an EMBL/GenBank/DDBJ whole genome shotgun (WGS) entry which is preliminary data.</text>
</comment>
<reference evidence="1 2" key="1">
    <citation type="submission" date="2022-09" db="EMBL/GenBank/DDBJ databases">
        <title>Genome sequencing of Flavivirga sp. MEBiC05379.</title>
        <authorList>
            <person name="Oh H.-M."/>
            <person name="Kwon K.K."/>
            <person name="Park M.J."/>
            <person name="Yang S.-H."/>
        </authorList>
    </citation>
    <scope>NUCLEOTIDE SEQUENCE [LARGE SCALE GENOMIC DNA]</scope>
    <source>
        <strain evidence="1 2">MEBiC05379</strain>
    </source>
</reference>
<dbReference type="RefSeq" id="WP_303306699.1">
    <property type="nucleotide sequence ID" value="NZ_JAODOP010000004.1"/>
</dbReference>
<proteinExistence type="predicted"/>